<dbReference type="AlphaFoldDB" id="A0A0F9A6C7"/>
<dbReference type="EMBL" id="LAZR01044291">
    <property type="protein sequence ID" value="KKL05025.1"/>
    <property type="molecule type" value="Genomic_DNA"/>
</dbReference>
<name>A0A0F9A6C7_9ZZZZ</name>
<protein>
    <submittedName>
        <fullName evidence="1">Uncharacterized protein</fullName>
    </submittedName>
</protein>
<evidence type="ECO:0000313" key="1">
    <source>
        <dbReference type="EMBL" id="KKL05025.1"/>
    </source>
</evidence>
<reference evidence="1" key="1">
    <citation type="journal article" date="2015" name="Nature">
        <title>Complex archaea that bridge the gap between prokaryotes and eukaryotes.</title>
        <authorList>
            <person name="Spang A."/>
            <person name="Saw J.H."/>
            <person name="Jorgensen S.L."/>
            <person name="Zaremba-Niedzwiedzka K."/>
            <person name="Martijn J."/>
            <person name="Lind A.E."/>
            <person name="van Eijk R."/>
            <person name="Schleper C."/>
            <person name="Guy L."/>
            <person name="Ettema T.J."/>
        </authorList>
    </citation>
    <scope>NUCLEOTIDE SEQUENCE</scope>
</reference>
<accession>A0A0F9A6C7</accession>
<gene>
    <name evidence="1" type="ORF">LCGC14_2610200</name>
</gene>
<comment type="caution">
    <text evidence="1">The sequence shown here is derived from an EMBL/GenBank/DDBJ whole genome shotgun (WGS) entry which is preliminary data.</text>
</comment>
<proteinExistence type="predicted"/>
<organism evidence="1">
    <name type="scientific">marine sediment metagenome</name>
    <dbReference type="NCBI Taxonomy" id="412755"/>
    <lineage>
        <taxon>unclassified sequences</taxon>
        <taxon>metagenomes</taxon>
        <taxon>ecological metagenomes</taxon>
    </lineage>
</organism>
<sequence>AMNPDSDFDPKTFDPFKGTPEYEVGKRKRVIPPKELPTYKLSPKEIREGQMIGMYESKQDLYLIFAHRCNQLQQEVDELKKIVEDLRKRT</sequence>
<feature type="non-terminal residue" evidence="1">
    <location>
        <position position="1"/>
    </location>
</feature>